<keyword evidence="1" id="KW-0378">Hydrolase</keyword>
<dbReference type="EMBL" id="QQSY01000005">
    <property type="protein sequence ID" value="RDI97515.1"/>
    <property type="molecule type" value="Genomic_DNA"/>
</dbReference>
<evidence type="ECO:0000313" key="6">
    <source>
        <dbReference type="Proteomes" id="UP000254711"/>
    </source>
</evidence>
<protein>
    <recommendedName>
        <fullName evidence="7">Beta-galactosidase</fullName>
    </recommendedName>
</protein>
<dbReference type="AlphaFoldDB" id="A0A370K4C7"/>
<reference evidence="5 6" key="1">
    <citation type="submission" date="2018-07" db="EMBL/GenBank/DDBJ databases">
        <title>Dyella solisilvae sp. nov., isolated from the pine and broad-leaved mixed forest soil.</title>
        <authorList>
            <person name="Gao Z."/>
            <person name="Qiu L."/>
        </authorList>
    </citation>
    <scope>NUCLEOTIDE SEQUENCE [LARGE SCALE GENOMIC DNA]</scope>
    <source>
        <strain evidence="5 6">DHG54</strain>
    </source>
</reference>
<dbReference type="InterPro" id="IPR017853">
    <property type="entry name" value="GH"/>
</dbReference>
<evidence type="ECO:0000259" key="3">
    <source>
        <dbReference type="Pfam" id="PF02449"/>
    </source>
</evidence>
<accession>A0A370K4C7</accession>
<dbReference type="GO" id="GO:0009341">
    <property type="term" value="C:beta-galactosidase complex"/>
    <property type="evidence" value="ECO:0007669"/>
    <property type="project" value="InterPro"/>
</dbReference>
<dbReference type="InterPro" id="IPR013529">
    <property type="entry name" value="Glyco_hydro_42_N"/>
</dbReference>
<dbReference type="FunFam" id="3.20.20.80:FF:000135">
    <property type="entry name" value="Beta-galactosidase, putative, bgl35A"/>
    <property type="match status" value="1"/>
</dbReference>
<keyword evidence="6" id="KW-1185">Reference proteome</keyword>
<dbReference type="Pfam" id="PF02449">
    <property type="entry name" value="Glyco_hydro_42"/>
    <property type="match status" value="1"/>
</dbReference>
<evidence type="ECO:0000313" key="5">
    <source>
        <dbReference type="EMBL" id="RDI97515.1"/>
    </source>
</evidence>
<dbReference type="Gene3D" id="2.60.220.20">
    <property type="entry name" value="putative beta-Galactosidase from caulobacter crescentus"/>
    <property type="match status" value="1"/>
</dbReference>
<dbReference type="RefSeq" id="WP_114826427.1">
    <property type="nucleotide sequence ID" value="NZ_QQSY01000005.1"/>
</dbReference>
<name>A0A370K4C7_9GAMM</name>
<dbReference type="OrthoDB" id="9800974at2"/>
<dbReference type="Gene3D" id="3.20.20.80">
    <property type="entry name" value="Glycosidases"/>
    <property type="match status" value="1"/>
</dbReference>
<feature type="domain" description="Glycoside hydrolase family 42 N-terminal" evidence="3">
    <location>
        <begin position="82"/>
        <end position="226"/>
    </location>
</feature>
<organism evidence="5 6">
    <name type="scientific">Dyella solisilvae</name>
    <dbReference type="NCBI Taxonomy" id="1920168"/>
    <lineage>
        <taxon>Bacteria</taxon>
        <taxon>Pseudomonadati</taxon>
        <taxon>Pseudomonadota</taxon>
        <taxon>Gammaproteobacteria</taxon>
        <taxon>Lysobacterales</taxon>
        <taxon>Rhodanobacteraceae</taxon>
        <taxon>Dyella</taxon>
    </lineage>
</organism>
<keyword evidence="2" id="KW-0326">Glycosidase</keyword>
<dbReference type="InterPro" id="IPR040719">
    <property type="entry name" value="DUF5597"/>
</dbReference>
<dbReference type="SUPFAM" id="SSF51445">
    <property type="entry name" value="(Trans)glycosidases"/>
    <property type="match status" value="1"/>
</dbReference>
<sequence length="550" mass="59647">MASYLQGHSLKRIVALFLRLSLFLSATFLSPALLAQNGNLPRLERHGDHYQLQVDGKPYFILGAQVHNSNGFLAAMDAAWPVLHAMHCNTVSLPVYWDAIEPKEGTFDFTAIDAIIKGARIQGLHLALLWFGTWKNGAMTYVPSWVKENPARFPLVLDATNHPVQALSPMSDASRDADRTAFARLMAHLKEFDGTAHTVILIQVENEAGVLGADRDYSAEATASFKGPVPAEALASLRKTVPAGSTWIQVFAERAPEAFMSYWTARYIGSVAEAGKAVYPLPMYVNVWPREQPGLLRPGFSSPSGGAVAYLLAMWKQVAPAIDIIGPDIYDENFDAYRDLLTLYSHPDNALFVPETGGSVHHAENMFMVFAAKNAIGISTFGVDAGLSAEDLNSYKGWGSENALNYALLGPAANVWRSLSDAGHVQAAIEQEGVANLGLGFDAFDASVRFGAVTDGYGGPRGRGNPQRNGRVLIGQLGPSEFLIAGMNANIIFATKLGAPMTNTMLLSVEEGHFEEGDWKVDRLLNGDETAFGLRLPAHGQTLKVRVRAY</sequence>
<dbReference type="GO" id="GO:0004565">
    <property type="term" value="F:beta-galactosidase activity"/>
    <property type="evidence" value="ECO:0007669"/>
    <property type="project" value="InterPro"/>
</dbReference>
<dbReference type="Pfam" id="PF18120">
    <property type="entry name" value="DUF5597"/>
    <property type="match status" value="1"/>
</dbReference>
<dbReference type="GO" id="GO:0005975">
    <property type="term" value="P:carbohydrate metabolic process"/>
    <property type="evidence" value="ECO:0007669"/>
    <property type="project" value="InterPro"/>
</dbReference>
<evidence type="ECO:0008006" key="7">
    <source>
        <dbReference type="Google" id="ProtNLM"/>
    </source>
</evidence>
<comment type="caution">
    <text evidence="5">The sequence shown here is derived from an EMBL/GenBank/DDBJ whole genome shotgun (WGS) entry which is preliminary data.</text>
</comment>
<evidence type="ECO:0000256" key="1">
    <source>
        <dbReference type="ARBA" id="ARBA00022801"/>
    </source>
</evidence>
<evidence type="ECO:0000259" key="4">
    <source>
        <dbReference type="Pfam" id="PF18120"/>
    </source>
</evidence>
<gene>
    <name evidence="5" type="ORF">DVT68_16235</name>
</gene>
<dbReference type="Proteomes" id="UP000254711">
    <property type="component" value="Unassembled WGS sequence"/>
</dbReference>
<feature type="domain" description="DUF5597" evidence="4">
    <location>
        <begin position="405"/>
        <end position="536"/>
    </location>
</feature>
<evidence type="ECO:0000256" key="2">
    <source>
        <dbReference type="ARBA" id="ARBA00023295"/>
    </source>
</evidence>
<proteinExistence type="predicted"/>